<feature type="transmembrane region" description="Helical" evidence="5">
    <location>
        <begin position="225"/>
        <end position="248"/>
    </location>
</feature>
<dbReference type="SMART" id="SM00408">
    <property type="entry name" value="IGc2"/>
    <property type="match status" value="1"/>
</dbReference>
<keyword evidence="5" id="KW-1133">Transmembrane helix</keyword>
<dbReference type="Pfam" id="PF07686">
    <property type="entry name" value="V-set"/>
    <property type="match status" value="1"/>
</dbReference>
<proteinExistence type="predicted"/>
<organism evidence="8 9">
    <name type="scientific">Myripristis murdjan</name>
    <name type="common">pinecone soldierfish</name>
    <dbReference type="NCBI Taxonomy" id="586833"/>
    <lineage>
        <taxon>Eukaryota</taxon>
        <taxon>Metazoa</taxon>
        <taxon>Chordata</taxon>
        <taxon>Craniata</taxon>
        <taxon>Vertebrata</taxon>
        <taxon>Euteleostomi</taxon>
        <taxon>Actinopterygii</taxon>
        <taxon>Neopterygii</taxon>
        <taxon>Teleostei</taxon>
        <taxon>Neoteleostei</taxon>
        <taxon>Acanthomorphata</taxon>
        <taxon>Holocentriformes</taxon>
        <taxon>Holocentridae</taxon>
        <taxon>Myripristis</taxon>
    </lineage>
</organism>
<keyword evidence="1 6" id="KW-0732">Signal</keyword>
<dbReference type="PROSITE" id="PS50835">
    <property type="entry name" value="IG_LIKE"/>
    <property type="match status" value="1"/>
</dbReference>
<dbReference type="PANTHER" id="PTHR44337:SF16">
    <property type="entry name" value="CARCINOEMBRYONIC ANTIGEN-RELATED CELL ADHESION MOLECULE 20-LIKE-RELATED"/>
    <property type="match status" value="1"/>
</dbReference>
<evidence type="ECO:0000256" key="5">
    <source>
        <dbReference type="SAM" id="Phobius"/>
    </source>
</evidence>
<dbReference type="Gene3D" id="2.60.40.10">
    <property type="entry name" value="Immunoglobulins"/>
    <property type="match status" value="2"/>
</dbReference>
<reference evidence="8" key="1">
    <citation type="submission" date="2019-06" db="EMBL/GenBank/DDBJ databases">
        <authorList>
            <consortium name="Wellcome Sanger Institute Data Sharing"/>
        </authorList>
    </citation>
    <scope>NUCLEOTIDE SEQUENCE [LARGE SCALE GENOMIC DNA]</scope>
</reference>
<feature type="chain" id="PRO_5025533674" description="Ig-like domain-containing protein" evidence="6">
    <location>
        <begin position="18"/>
        <end position="253"/>
    </location>
</feature>
<dbReference type="InterPro" id="IPR052598">
    <property type="entry name" value="IgSF_CEA-related"/>
</dbReference>
<dbReference type="Ensembl" id="ENSMMDT00005044121.1">
    <property type="protein sequence ID" value="ENSMMDP00005043251.1"/>
    <property type="gene ID" value="ENSMMDG00005019894.1"/>
</dbReference>
<keyword evidence="2" id="KW-1015">Disulfide bond</keyword>
<feature type="domain" description="Ig-like" evidence="7">
    <location>
        <begin position="127"/>
        <end position="217"/>
    </location>
</feature>
<dbReference type="GeneTree" id="ENSGT01100000263479"/>
<keyword evidence="4" id="KW-0393">Immunoglobulin domain</keyword>
<dbReference type="InterPro" id="IPR036179">
    <property type="entry name" value="Ig-like_dom_sf"/>
</dbReference>
<dbReference type="InterPro" id="IPR013106">
    <property type="entry name" value="Ig_V-set"/>
</dbReference>
<dbReference type="InterPro" id="IPR013098">
    <property type="entry name" value="Ig_I-set"/>
</dbReference>
<evidence type="ECO:0000256" key="4">
    <source>
        <dbReference type="ARBA" id="ARBA00023319"/>
    </source>
</evidence>
<dbReference type="PANTHER" id="PTHR44337">
    <property type="entry name" value="CARCINOEMBRYONIC ANTIGEN-RELATED CELL ADHESION MOLECULE 8"/>
    <property type="match status" value="1"/>
</dbReference>
<sequence>PAYFSFTLNCKLPLVSSLGFCCGDGVIPVDLNNALVGGNVTFKTSIKPDHNQTFLAVSWAVNHSSIITSTSSEVIGPGYEGRVILNRATGSLELRNVTEEDSGEYELSITPNGGAQIQGSTKLKVYPKVSTPTMNCPADRLIEDRSSVNLTCDAEGVFTREWVKDGQPVLSGDRFTISEGGRVLTIKPIKREDTGLGEYSCTVSNPASSAEAKYKMTKETLSAGAIAGITIACLLVVVAAVLGAKYYLRRKGK</sequence>
<feature type="signal peptide" evidence="6">
    <location>
        <begin position="1"/>
        <end position="17"/>
    </location>
</feature>
<dbReference type="InterPro" id="IPR003598">
    <property type="entry name" value="Ig_sub2"/>
</dbReference>
<keyword evidence="5" id="KW-0472">Membrane</keyword>
<evidence type="ECO:0000313" key="8">
    <source>
        <dbReference type="Ensembl" id="ENSMMDP00005043251.1"/>
    </source>
</evidence>
<keyword evidence="9" id="KW-1185">Reference proteome</keyword>
<name>A0A668AE98_9TELE</name>
<protein>
    <recommendedName>
        <fullName evidence="7">Ig-like domain-containing protein</fullName>
    </recommendedName>
</protein>
<dbReference type="AlphaFoldDB" id="A0A668AE98"/>
<dbReference type="Proteomes" id="UP000472263">
    <property type="component" value="Chromosome 16"/>
</dbReference>
<keyword evidence="3" id="KW-0325">Glycoprotein</keyword>
<dbReference type="InterPro" id="IPR003599">
    <property type="entry name" value="Ig_sub"/>
</dbReference>
<accession>A0A668AE98</accession>
<dbReference type="InterPro" id="IPR007110">
    <property type="entry name" value="Ig-like_dom"/>
</dbReference>
<evidence type="ECO:0000259" key="7">
    <source>
        <dbReference type="PROSITE" id="PS50835"/>
    </source>
</evidence>
<keyword evidence="5" id="KW-0812">Transmembrane</keyword>
<evidence type="ECO:0000256" key="1">
    <source>
        <dbReference type="ARBA" id="ARBA00022729"/>
    </source>
</evidence>
<dbReference type="SMART" id="SM00409">
    <property type="entry name" value="IG"/>
    <property type="match status" value="2"/>
</dbReference>
<evidence type="ECO:0000256" key="6">
    <source>
        <dbReference type="SAM" id="SignalP"/>
    </source>
</evidence>
<reference evidence="8" key="3">
    <citation type="submission" date="2025-09" db="UniProtKB">
        <authorList>
            <consortium name="Ensembl"/>
        </authorList>
    </citation>
    <scope>IDENTIFICATION</scope>
</reference>
<dbReference type="InterPro" id="IPR013783">
    <property type="entry name" value="Ig-like_fold"/>
</dbReference>
<evidence type="ECO:0000313" key="9">
    <source>
        <dbReference type="Proteomes" id="UP000472263"/>
    </source>
</evidence>
<reference evidence="8" key="2">
    <citation type="submission" date="2025-08" db="UniProtKB">
        <authorList>
            <consortium name="Ensembl"/>
        </authorList>
    </citation>
    <scope>IDENTIFICATION</scope>
</reference>
<dbReference type="Pfam" id="PF07679">
    <property type="entry name" value="I-set"/>
    <property type="match status" value="1"/>
</dbReference>
<evidence type="ECO:0000256" key="2">
    <source>
        <dbReference type="ARBA" id="ARBA00023157"/>
    </source>
</evidence>
<evidence type="ECO:0000256" key="3">
    <source>
        <dbReference type="ARBA" id="ARBA00023180"/>
    </source>
</evidence>
<dbReference type="SUPFAM" id="SSF48726">
    <property type="entry name" value="Immunoglobulin"/>
    <property type="match status" value="2"/>
</dbReference>